<accession>A0A5D9C3L8</accession>
<comment type="caution">
    <text evidence="1">The sequence shown here is derived from an EMBL/GenBank/DDBJ whole genome shotgun (WGS) entry which is preliminary data.</text>
</comment>
<dbReference type="RefSeq" id="WP_149522693.1">
    <property type="nucleotide sequence ID" value="NZ_VTOU01000003.1"/>
</dbReference>
<dbReference type="EMBL" id="VTOU01000003">
    <property type="protein sequence ID" value="TZG25887.1"/>
    <property type="molecule type" value="Genomic_DNA"/>
</dbReference>
<name>A0A5D9C3L8_9SPHN</name>
<protein>
    <submittedName>
        <fullName evidence="1">Uncharacterized protein</fullName>
    </submittedName>
</protein>
<evidence type="ECO:0000313" key="2">
    <source>
        <dbReference type="Proteomes" id="UP000322077"/>
    </source>
</evidence>
<sequence length="142" mass="15280">MIAISPDPAIADLLKRAASGDMQAQRDLVDHALQRTAEGYVTTDHGIAVAEAFARMAATHGGRKEQLLLSSVLFLMSAVYAQRDEIDAAAEKQAEAVAFISDLADHGDEEAANQLQVYAHTIDPGVLIAASDWVKRYSEEAE</sequence>
<dbReference type="AlphaFoldDB" id="A0A5D9C3L8"/>
<evidence type="ECO:0000313" key="1">
    <source>
        <dbReference type="EMBL" id="TZG25887.1"/>
    </source>
</evidence>
<proteinExistence type="predicted"/>
<dbReference type="Proteomes" id="UP000322077">
    <property type="component" value="Unassembled WGS sequence"/>
</dbReference>
<gene>
    <name evidence="1" type="ORF">FYJ91_12975</name>
</gene>
<reference evidence="1 2" key="1">
    <citation type="submission" date="2019-08" db="EMBL/GenBank/DDBJ databases">
        <authorList>
            <person name="Wang G."/>
            <person name="Xu Z."/>
        </authorList>
    </citation>
    <scope>NUCLEOTIDE SEQUENCE [LARGE SCALE GENOMIC DNA]</scope>
    <source>
        <strain evidence="1 2">ZX</strain>
    </source>
</reference>
<organism evidence="1 2">
    <name type="scientific">Sphingomonas montanisoli</name>
    <dbReference type="NCBI Taxonomy" id="2606412"/>
    <lineage>
        <taxon>Bacteria</taxon>
        <taxon>Pseudomonadati</taxon>
        <taxon>Pseudomonadota</taxon>
        <taxon>Alphaproteobacteria</taxon>
        <taxon>Sphingomonadales</taxon>
        <taxon>Sphingomonadaceae</taxon>
        <taxon>Sphingomonas</taxon>
    </lineage>
</organism>
<keyword evidence="2" id="KW-1185">Reference proteome</keyword>